<keyword evidence="1" id="KW-0472">Membrane</keyword>
<name>A0A844H5C0_9RHOB</name>
<accession>A0A844H5C0</accession>
<reference evidence="2 3" key="1">
    <citation type="submission" date="2019-11" db="EMBL/GenBank/DDBJ databases">
        <authorList>
            <person name="Dong K."/>
        </authorList>
    </citation>
    <scope>NUCLEOTIDE SEQUENCE [LARGE SCALE GENOMIC DNA]</scope>
    <source>
        <strain evidence="2 3">JCM 17370</strain>
    </source>
</reference>
<dbReference type="OrthoDB" id="9813911at2"/>
<feature type="transmembrane region" description="Helical" evidence="1">
    <location>
        <begin position="62"/>
        <end position="83"/>
    </location>
</feature>
<sequence>MTPDLAPARLWQQAEGAGLAFGGLAIAGFASVGWPWWVWLLALLAPDLSMAGYLLGRRVGAVVYNLAHVYALPFLLMLLGVAAGKTGCIAAGGLWLAHIGIDRALGYGLKLPEGFRHTHLGGIGRPSDS</sequence>
<protein>
    <submittedName>
        <fullName evidence="2">DUF4260 family protein</fullName>
    </submittedName>
</protein>
<keyword evidence="1" id="KW-1133">Transmembrane helix</keyword>
<dbReference type="AlphaFoldDB" id="A0A844H5C0"/>
<dbReference type="RefSeq" id="WP_155064200.1">
    <property type="nucleotide sequence ID" value="NZ_WMIF01000009.1"/>
</dbReference>
<keyword evidence="3" id="KW-1185">Reference proteome</keyword>
<dbReference type="Pfam" id="PF14079">
    <property type="entry name" value="DUF4260"/>
    <property type="match status" value="1"/>
</dbReference>
<keyword evidence="1" id="KW-0812">Transmembrane</keyword>
<comment type="caution">
    <text evidence="2">The sequence shown here is derived from an EMBL/GenBank/DDBJ whole genome shotgun (WGS) entry which is preliminary data.</text>
</comment>
<dbReference type="InterPro" id="IPR025356">
    <property type="entry name" value="DUF4260"/>
</dbReference>
<evidence type="ECO:0000256" key="1">
    <source>
        <dbReference type="SAM" id="Phobius"/>
    </source>
</evidence>
<evidence type="ECO:0000313" key="2">
    <source>
        <dbReference type="EMBL" id="MTH34640.1"/>
    </source>
</evidence>
<gene>
    <name evidence="2" type="ORF">GL279_08510</name>
</gene>
<proteinExistence type="predicted"/>
<dbReference type="Proteomes" id="UP000442533">
    <property type="component" value="Unassembled WGS sequence"/>
</dbReference>
<organism evidence="2 3">
    <name type="scientific">Paracoccus limosus</name>
    <dbReference type="NCBI Taxonomy" id="913252"/>
    <lineage>
        <taxon>Bacteria</taxon>
        <taxon>Pseudomonadati</taxon>
        <taxon>Pseudomonadota</taxon>
        <taxon>Alphaproteobacteria</taxon>
        <taxon>Rhodobacterales</taxon>
        <taxon>Paracoccaceae</taxon>
        <taxon>Paracoccus</taxon>
    </lineage>
</organism>
<dbReference type="EMBL" id="WMIF01000009">
    <property type="protein sequence ID" value="MTH34640.1"/>
    <property type="molecule type" value="Genomic_DNA"/>
</dbReference>
<evidence type="ECO:0000313" key="3">
    <source>
        <dbReference type="Proteomes" id="UP000442533"/>
    </source>
</evidence>